<dbReference type="GO" id="GO:0046872">
    <property type="term" value="F:metal ion binding"/>
    <property type="evidence" value="ECO:0007669"/>
    <property type="project" value="UniProtKB-KW"/>
</dbReference>
<dbReference type="PRINTS" id="PR00371">
    <property type="entry name" value="FPNCR"/>
</dbReference>
<keyword evidence="2" id="KW-0285">Flavoprotein</keyword>
<evidence type="ECO:0000256" key="1">
    <source>
        <dbReference type="ARBA" id="ARBA00001974"/>
    </source>
</evidence>
<evidence type="ECO:0000256" key="3">
    <source>
        <dbReference type="ARBA" id="ARBA00022714"/>
    </source>
</evidence>
<dbReference type="OrthoDB" id="9796486at2"/>
<evidence type="ECO:0000256" key="8">
    <source>
        <dbReference type="ARBA" id="ARBA00023014"/>
    </source>
</evidence>
<feature type="domain" description="2Fe-2S ferredoxin-type" evidence="10">
    <location>
        <begin position="269"/>
        <end position="358"/>
    </location>
</feature>
<dbReference type="PROSITE" id="PS00197">
    <property type="entry name" value="2FE2S_FER_1"/>
    <property type="match status" value="1"/>
</dbReference>
<dbReference type="SUPFAM" id="SSF63380">
    <property type="entry name" value="Riboflavin synthase domain-like"/>
    <property type="match status" value="1"/>
</dbReference>
<comment type="cofactor">
    <cofactor evidence="9">
        <name>[2Fe-2S] cluster</name>
        <dbReference type="ChEBI" id="CHEBI:190135"/>
    </cofactor>
</comment>
<dbReference type="Pfam" id="PF00111">
    <property type="entry name" value="Fer2"/>
    <property type="match status" value="1"/>
</dbReference>
<proteinExistence type="predicted"/>
<dbReference type="PROSITE" id="PS51384">
    <property type="entry name" value="FAD_FR"/>
    <property type="match status" value="1"/>
</dbReference>
<dbReference type="RefSeq" id="WP_108887170.1">
    <property type="nucleotide sequence ID" value="NZ_OMOJ01000008.1"/>
</dbReference>
<keyword evidence="6 12" id="KW-0560">Oxidoreductase</keyword>
<dbReference type="InterPro" id="IPR001709">
    <property type="entry name" value="Flavoprot_Pyr_Nucl_cyt_Rdtase"/>
</dbReference>
<feature type="domain" description="FAD-binding FR-type" evidence="11">
    <location>
        <begin position="2"/>
        <end position="106"/>
    </location>
</feature>
<gene>
    <name evidence="12" type="primary">paaE</name>
    <name evidence="12" type="ORF">PRI8871_03142</name>
</gene>
<comment type="cofactor">
    <cofactor evidence="1">
        <name>FAD</name>
        <dbReference type="ChEBI" id="CHEBI:57692"/>
    </cofactor>
</comment>
<keyword evidence="5" id="KW-0274">FAD</keyword>
<dbReference type="PRINTS" id="PR00406">
    <property type="entry name" value="CYTB5RDTASE"/>
</dbReference>
<organism evidence="12 13">
    <name type="scientific">Pseudoprimorskyibacter insulae</name>
    <dbReference type="NCBI Taxonomy" id="1695997"/>
    <lineage>
        <taxon>Bacteria</taxon>
        <taxon>Pseudomonadati</taxon>
        <taxon>Pseudomonadota</taxon>
        <taxon>Alphaproteobacteria</taxon>
        <taxon>Rhodobacterales</taxon>
        <taxon>Paracoccaceae</taxon>
        <taxon>Pseudoprimorskyibacter</taxon>
    </lineage>
</organism>
<dbReference type="EC" id="1.-.-.-" evidence="12"/>
<evidence type="ECO:0000256" key="7">
    <source>
        <dbReference type="ARBA" id="ARBA00023004"/>
    </source>
</evidence>
<evidence type="ECO:0000256" key="9">
    <source>
        <dbReference type="ARBA" id="ARBA00034078"/>
    </source>
</evidence>
<dbReference type="SUPFAM" id="SSF54292">
    <property type="entry name" value="2Fe-2S ferredoxin-like"/>
    <property type="match status" value="1"/>
</dbReference>
<accession>A0A2R8AZQ0</accession>
<evidence type="ECO:0000259" key="11">
    <source>
        <dbReference type="PROSITE" id="PS51384"/>
    </source>
</evidence>
<dbReference type="PANTHER" id="PTHR47354">
    <property type="entry name" value="NADH OXIDOREDUCTASE HCR"/>
    <property type="match status" value="1"/>
</dbReference>
<reference evidence="13" key="1">
    <citation type="submission" date="2018-03" db="EMBL/GenBank/DDBJ databases">
        <authorList>
            <person name="Rodrigo-Torres L."/>
            <person name="Arahal R. D."/>
            <person name="Lucena T."/>
        </authorList>
    </citation>
    <scope>NUCLEOTIDE SEQUENCE [LARGE SCALE GENOMIC DNA]</scope>
    <source>
        <strain evidence="13">CECT 8871</strain>
    </source>
</reference>
<dbReference type="PROSITE" id="PS51085">
    <property type="entry name" value="2FE2S_FER_2"/>
    <property type="match status" value="1"/>
</dbReference>
<dbReference type="CDD" id="cd06214">
    <property type="entry name" value="PA_degradation_oxidoreductase_like"/>
    <property type="match status" value="1"/>
</dbReference>
<dbReference type="InterPro" id="IPR050415">
    <property type="entry name" value="MRET"/>
</dbReference>
<dbReference type="InterPro" id="IPR017927">
    <property type="entry name" value="FAD-bd_FR_type"/>
</dbReference>
<dbReference type="GO" id="GO:0050660">
    <property type="term" value="F:flavin adenine dinucleotide binding"/>
    <property type="evidence" value="ECO:0007669"/>
    <property type="project" value="TreeGrafter"/>
</dbReference>
<dbReference type="Gene3D" id="2.40.30.10">
    <property type="entry name" value="Translation factors"/>
    <property type="match status" value="1"/>
</dbReference>
<dbReference type="InterPro" id="IPR039261">
    <property type="entry name" value="FNR_nucleotide-bd"/>
</dbReference>
<dbReference type="Gene3D" id="3.40.50.80">
    <property type="entry name" value="Nucleotide-binding domain of ferredoxin-NADP reductase (FNR) module"/>
    <property type="match status" value="1"/>
</dbReference>
<dbReference type="InterPro" id="IPR008333">
    <property type="entry name" value="Cbr1-like_FAD-bd_dom"/>
</dbReference>
<evidence type="ECO:0000256" key="5">
    <source>
        <dbReference type="ARBA" id="ARBA00022827"/>
    </source>
</evidence>
<evidence type="ECO:0000256" key="4">
    <source>
        <dbReference type="ARBA" id="ARBA00022723"/>
    </source>
</evidence>
<keyword evidence="13" id="KW-1185">Reference proteome</keyword>
<dbReference type="InterPro" id="IPR017938">
    <property type="entry name" value="Riboflavin_synthase-like_b-brl"/>
</dbReference>
<dbReference type="InterPro" id="IPR001433">
    <property type="entry name" value="OxRdtase_FAD/NAD-bd"/>
</dbReference>
<sequence length="358" mass="39246">MARFHPLEVTGIRKTIRDAVVVTLKPVNGAASEFDFTQGQYLTFRRDFDGEELRRSYSICAGKDDGILQVGIKRVDGGAFSTWANEELKIGDVVEAMPPMGRFFTAIEPEARKSYLGFAGGSGITPVLSIIKTTLAREPNSDFTLVYANRAVNTIMFREELEDLKNTYMGRFTVIHILESDAQEIDLFTGLVTEEKCAQLFNSGWIDIGEVSTAFICGPEPMMLGIAAALRSAGLKDEQIKYELFASGQQGRAKQKARSLAEDAAHHSTTATITLDGSTRTITMTKDTSILEAAHANQLDAPYSCKAGVCSTCRCRVIEGEVEMLANQAIEDDEVAKGYVLSCQAYPLTDKVVVDYDQ</sequence>
<dbReference type="GO" id="GO:0051537">
    <property type="term" value="F:2 iron, 2 sulfur cluster binding"/>
    <property type="evidence" value="ECO:0007669"/>
    <property type="project" value="UniProtKB-KW"/>
</dbReference>
<keyword evidence="8" id="KW-0411">Iron-sulfur</keyword>
<evidence type="ECO:0000256" key="2">
    <source>
        <dbReference type="ARBA" id="ARBA00022630"/>
    </source>
</evidence>
<dbReference type="SUPFAM" id="SSF52343">
    <property type="entry name" value="Ferredoxin reductase-like, C-terminal NADP-linked domain"/>
    <property type="match status" value="1"/>
</dbReference>
<dbReference type="GO" id="GO:0016491">
    <property type="term" value="F:oxidoreductase activity"/>
    <property type="evidence" value="ECO:0007669"/>
    <property type="project" value="UniProtKB-KW"/>
</dbReference>
<keyword evidence="4" id="KW-0479">Metal-binding</keyword>
<dbReference type="InterPro" id="IPR001041">
    <property type="entry name" value="2Fe-2S_ferredoxin-type"/>
</dbReference>
<keyword evidence="3" id="KW-0001">2Fe-2S</keyword>
<keyword evidence="7" id="KW-0408">Iron</keyword>
<evidence type="ECO:0000313" key="13">
    <source>
        <dbReference type="Proteomes" id="UP000244904"/>
    </source>
</evidence>
<evidence type="ECO:0000313" key="12">
    <source>
        <dbReference type="EMBL" id="SPF81319.1"/>
    </source>
</evidence>
<protein>
    <submittedName>
        <fullName evidence="12">1,2-phenylacetyl-CoA epoxidase, subunit E</fullName>
        <ecNumber evidence="12">1.-.-.-</ecNumber>
    </submittedName>
</protein>
<dbReference type="Pfam" id="PF00970">
    <property type="entry name" value="FAD_binding_6"/>
    <property type="match status" value="1"/>
</dbReference>
<dbReference type="AlphaFoldDB" id="A0A2R8AZQ0"/>
<dbReference type="Pfam" id="PF00175">
    <property type="entry name" value="NAD_binding_1"/>
    <property type="match status" value="1"/>
</dbReference>
<evidence type="ECO:0000259" key="10">
    <source>
        <dbReference type="PROSITE" id="PS51085"/>
    </source>
</evidence>
<dbReference type="CDD" id="cd00207">
    <property type="entry name" value="fer2"/>
    <property type="match status" value="1"/>
</dbReference>
<dbReference type="Proteomes" id="UP000244904">
    <property type="component" value="Unassembled WGS sequence"/>
</dbReference>
<dbReference type="InterPro" id="IPR012675">
    <property type="entry name" value="Beta-grasp_dom_sf"/>
</dbReference>
<dbReference type="Gene3D" id="3.10.20.30">
    <property type="match status" value="1"/>
</dbReference>
<dbReference type="InterPro" id="IPR006058">
    <property type="entry name" value="2Fe2S_fd_BS"/>
</dbReference>
<dbReference type="InterPro" id="IPR036010">
    <property type="entry name" value="2Fe-2S_ferredoxin-like_sf"/>
</dbReference>
<dbReference type="PANTHER" id="PTHR47354:SF8">
    <property type="entry name" value="1,2-PHENYLACETYL-COA EPOXIDASE, SUBUNIT E"/>
    <property type="match status" value="1"/>
</dbReference>
<name>A0A2R8AZQ0_9RHOB</name>
<evidence type="ECO:0000256" key="6">
    <source>
        <dbReference type="ARBA" id="ARBA00023002"/>
    </source>
</evidence>
<dbReference type="EMBL" id="OMOJ01000008">
    <property type="protein sequence ID" value="SPF81319.1"/>
    <property type="molecule type" value="Genomic_DNA"/>
</dbReference>